<dbReference type="OrthoDB" id="9793253at2"/>
<evidence type="ECO:0000313" key="1">
    <source>
        <dbReference type="EMBL" id="QCQ23189.1"/>
    </source>
</evidence>
<reference evidence="1 2" key="1">
    <citation type="submission" date="2019-05" db="EMBL/GenBank/DDBJ databases">
        <title>The Complete Genome Sequence of the n-alkane-degrading Desulfoglaeba alkanexedens ALDC reveals multiple alkylsuccinate synthase gene clusters.</title>
        <authorList>
            <person name="Callaghan A.V."/>
            <person name="Davidova I.A."/>
            <person name="Duncan K.E."/>
            <person name="Morris B."/>
            <person name="McInerney M.J."/>
        </authorList>
    </citation>
    <scope>NUCLEOTIDE SEQUENCE [LARGE SCALE GENOMIC DNA]</scope>
    <source>
        <strain evidence="1 2">ALDC</strain>
    </source>
</reference>
<evidence type="ECO:0000313" key="2">
    <source>
        <dbReference type="Proteomes" id="UP000298602"/>
    </source>
</evidence>
<dbReference type="KEGG" id="dax:FDQ92_14020"/>
<organism evidence="1 2">
    <name type="scientific">Desulfoglaeba alkanexedens ALDC</name>
    <dbReference type="NCBI Taxonomy" id="980445"/>
    <lineage>
        <taxon>Bacteria</taxon>
        <taxon>Pseudomonadati</taxon>
        <taxon>Thermodesulfobacteriota</taxon>
        <taxon>Syntrophobacteria</taxon>
        <taxon>Syntrophobacterales</taxon>
        <taxon>Syntrophobacteraceae</taxon>
        <taxon>Desulfoglaeba</taxon>
    </lineage>
</organism>
<name>A0A4P8L5D9_9BACT</name>
<reference evidence="1 2" key="2">
    <citation type="submission" date="2019-05" db="EMBL/GenBank/DDBJ databases">
        <authorList>
            <person name="Suflita J.M."/>
            <person name="Marks C.R."/>
        </authorList>
    </citation>
    <scope>NUCLEOTIDE SEQUENCE [LARGE SCALE GENOMIC DNA]</scope>
    <source>
        <strain evidence="1 2">ALDC</strain>
    </source>
</reference>
<protein>
    <submittedName>
        <fullName evidence="1">Cytosolic protein</fullName>
    </submittedName>
</protein>
<dbReference type="Pfam" id="PF19620">
    <property type="entry name" value="DUF6125"/>
    <property type="match status" value="1"/>
</dbReference>
<dbReference type="EMBL" id="CP040098">
    <property type="protein sequence ID" value="QCQ23189.1"/>
    <property type="molecule type" value="Genomic_DNA"/>
</dbReference>
<gene>
    <name evidence="1" type="ORF">FDQ92_14020</name>
</gene>
<sequence length="250" mass="28773">MSANVQVKPYEELSEAELIPWIMDGLRRTIVHYGCWFREVEYQLGMEKAMEVEAEAGDAAFAIILKRLSRVLGFEMEDGMPKALKSLSKDKLMELMEAVGTNWLANDGVWFQAVEKRHGMYAAKRCNDTCWTRFSPYEALRIKRLLNLPALPGLEGLKAALGYRLYARVNEQTIEDVDERSFIFRMVECRVQSARKRKGLDDYPCKSAGLVEYPYFAAAIDPRIQTECVGCPPDPHPEEWWCAWKFTLNE</sequence>
<accession>A0A4P8L5D9</accession>
<dbReference type="Proteomes" id="UP000298602">
    <property type="component" value="Chromosome"/>
</dbReference>
<proteinExistence type="predicted"/>
<dbReference type="AlphaFoldDB" id="A0A4P8L5D9"/>
<keyword evidence="2" id="KW-1185">Reference proteome</keyword>
<dbReference type="RefSeq" id="WP_137425469.1">
    <property type="nucleotide sequence ID" value="NZ_CP040098.1"/>
</dbReference>